<dbReference type="Pfam" id="PF08911">
    <property type="entry name" value="NUP50"/>
    <property type="match status" value="1"/>
</dbReference>
<proteinExistence type="predicted"/>
<sequence>MAKRTDEKELTDWNWDQKDEAEEVGTFSGASEEVLKNRAIKKAKRRNVGFESDGGGAFKGLVVPSGGGFSGFGSSTGGNPLEGLTAITPPFTSARVATETKAAFSSIAANGPTTLVDKKISNPKTNGDSQQPSSSGLAASSKAYASNTYNKQLAALNCSVQDWIVKHVNANHSQTLNSNTETESVIILKSPSLCGSTKLQQESSFLFSGNKTEDTSEKKTEVVSEKKMDPSLGATSASFNFGKKIDSSVLDSLSSGPIAGFSFSSGNSSLFSKDTTQSKPVSSPLSTKTLESQAEGGSNECKGGVEEENEEPPKEPPKVVVTEVKEEDAFYSKKYKLFYKKDNEFKEKGVGTLHLKPAANQKIAFGMGKNNILIIVCVPNPPVDEKNATTPVTMLIWVKTSKDADELHKILLEEKKDA</sequence>
<dbReference type="GO" id="GO:0005643">
    <property type="term" value="C:nuclear pore"/>
    <property type="evidence" value="ECO:0007669"/>
    <property type="project" value="InterPro"/>
</dbReference>
<feature type="compositionally biased region" description="Polar residues" evidence="1">
    <location>
        <begin position="273"/>
        <end position="296"/>
    </location>
</feature>
<dbReference type="EMBL" id="ABDC03027299">
    <property type="status" value="NOT_ANNOTATED_CDS"/>
    <property type="molecule type" value="Genomic_DNA"/>
</dbReference>
<evidence type="ECO:0000256" key="1">
    <source>
        <dbReference type="SAM" id="MobiDB-lite"/>
    </source>
</evidence>
<dbReference type="Ensembl" id="ENSMICT00000026447.2">
    <property type="protein sequence ID" value="ENSMICP00000036892.1"/>
    <property type="gene ID" value="ENSMICG00000033639.2"/>
</dbReference>
<evidence type="ECO:0000313" key="4">
    <source>
        <dbReference type="Proteomes" id="UP000694394"/>
    </source>
</evidence>
<accession>A0A8C5XMB6</accession>
<name>A0A8C5XMB6_MICMU</name>
<feature type="domain" description="Nuclear pore complex NUP2/50/61" evidence="2">
    <location>
        <begin position="2"/>
        <end position="74"/>
    </location>
</feature>
<protein>
    <recommendedName>
        <fullName evidence="2">Nuclear pore complex NUP2/50/61 domain-containing protein</fullName>
    </recommendedName>
</protein>
<dbReference type="GeneTree" id="ENSGT00440000035348"/>
<feature type="region of interest" description="Disordered" evidence="1">
    <location>
        <begin position="1"/>
        <end position="25"/>
    </location>
</feature>
<evidence type="ECO:0000259" key="2">
    <source>
        <dbReference type="Pfam" id="PF08911"/>
    </source>
</evidence>
<organism evidence="3 4">
    <name type="scientific">Microcebus murinus</name>
    <name type="common">Gray mouse lemur</name>
    <name type="synonym">Lemur murinus</name>
    <dbReference type="NCBI Taxonomy" id="30608"/>
    <lineage>
        <taxon>Eukaryota</taxon>
        <taxon>Metazoa</taxon>
        <taxon>Chordata</taxon>
        <taxon>Craniata</taxon>
        <taxon>Vertebrata</taxon>
        <taxon>Euteleostomi</taxon>
        <taxon>Mammalia</taxon>
        <taxon>Eutheria</taxon>
        <taxon>Euarchontoglires</taxon>
        <taxon>Primates</taxon>
        <taxon>Strepsirrhini</taxon>
        <taxon>Lemuriformes</taxon>
        <taxon>Cheirogaleidae</taxon>
        <taxon>Microcebus</taxon>
    </lineage>
</organism>
<feature type="region of interest" description="Disordered" evidence="1">
    <location>
        <begin position="272"/>
        <end position="317"/>
    </location>
</feature>
<dbReference type="InterPro" id="IPR011993">
    <property type="entry name" value="PH-like_dom_sf"/>
</dbReference>
<reference evidence="3" key="3">
    <citation type="submission" date="2025-09" db="UniProtKB">
        <authorList>
            <consortium name="Ensembl"/>
        </authorList>
    </citation>
    <scope>IDENTIFICATION</scope>
</reference>
<dbReference type="AlphaFoldDB" id="A0A8C5XMB6"/>
<dbReference type="Proteomes" id="UP000694394">
    <property type="component" value="Chromosome 23"/>
</dbReference>
<feature type="compositionally biased region" description="Polar residues" evidence="1">
    <location>
        <begin position="122"/>
        <end position="139"/>
    </location>
</feature>
<dbReference type="InterPro" id="IPR015007">
    <property type="entry name" value="NUP2/50/61"/>
</dbReference>
<keyword evidence="4" id="KW-1185">Reference proteome</keyword>
<reference evidence="3" key="1">
    <citation type="submission" date="2016-12" db="EMBL/GenBank/DDBJ databases">
        <title>Mouse lemur reference genome and diversity panel.</title>
        <authorList>
            <person name="Harris R."/>
            <person name="Larsen P."/>
            <person name="Liu Y."/>
            <person name="Hughes D.S."/>
            <person name="Murali S."/>
            <person name="Raveendran M."/>
            <person name="Korchina V."/>
            <person name="Wang M."/>
            <person name="Jhangiani S."/>
            <person name="Bandaranaike D."/>
            <person name="Bellair M."/>
            <person name="Blankenburg K."/>
            <person name="Chao H."/>
            <person name="Dahdouli M."/>
            <person name="Dinh H."/>
            <person name="Doddapaneni H."/>
            <person name="English A."/>
            <person name="Firestine M."/>
            <person name="Gnanaolivu R."/>
            <person name="Gross S."/>
            <person name="Hernandez B."/>
            <person name="Javaid M."/>
            <person name="Jayaseelan J."/>
            <person name="Jones J."/>
            <person name="Khan Z."/>
            <person name="Kovar C."/>
            <person name="Kurapati P."/>
            <person name="Le B."/>
            <person name="Lee S."/>
            <person name="Li M."/>
            <person name="Mathew T."/>
            <person name="Narasimhan A."/>
            <person name="Ngo D."/>
            <person name="Nguyen L."/>
            <person name="Okwuonu G."/>
            <person name="Ongeri F."/>
            <person name="Osuji N."/>
            <person name="Pu L.-L."/>
            <person name="Puazo M."/>
            <person name="Quiroz J."/>
            <person name="Raj R."/>
            <person name="Rajbhandari K."/>
            <person name="Reid J.G."/>
            <person name="Santibanez J."/>
            <person name="Sexton D."/>
            <person name="Skinner E."/>
            <person name="Vee V."/>
            <person name="Weissenberger G."/>
            <person name="Wu Y."/>
            <person name="Xin Y."/>
            <person name="Han Y."/>
            <person name="Campbell C."/>
            <person name="Brown A."/>
            <person name="Sullivan B."/>
            <person name="Shelton J."/>
            <person name="Brown S."/>
            <person name="Dudchenko O."/>
            <person name="Machol I."/>
            <person name="Durand N."/>
            <person name="Shamim M."/>
            <person name="Lieberman A."/>
            <person name="Muzny D.M."/>
            <person name="Richards S."/>
            <person name="Yoder A."/>
            <person name="Worley K.C."/>
            <person name="Rogers J."/>
            <person name="Gibbs R.A."/>
        </authorList>
    </citation>
    <scope>NUCLEOTIDE SEQUENCE [LARGE SCALE GENOMIC DNA]</scope>
</reference>
<dbReference type="Gene3D" id="2.30.29.30">
    <property type="entry name" value="Pleckstrin-homology domain (PH domain)/Phosphotyrosine-binding domain (PTB)"/>
    <property type="match status" value="2"/>
</dbReference>
<evidence type="ECO:0000313" key="3">
    <source>
        <dbReference type="Ensembl" id="ENSMICP00000036892.1"/>
    </source>
</evidence>
<dbReference type="SUPFAM" id="SSF50729">
    <property type="entry name" value="PH domain-like"/>
    <property type="match status" value="1"/>
</dbReference>
<reference evidence="3" key="2">
    <citation type="submission" date="2025-08" db="UniProtKB">
        <authorList>
            <consortium name="Ensembl"/>
        </authorList>
    </citation>
    <scope>IDENTIFICATION</scope>
</reference>
<feature type="region of interest" description="Disordered" evidence="1">
    <location>
        <begin position="115"/>
        <end position="139"/>
    </location>
</feature>
<feature type="compositionally biased region" description="Basic and acidic residues" evidence="1">
    <location>
        <begin position="1"/>
        <end position="18"/>
    </location>
</feature>